<dbReference type="SUPFAM" id="SSF53335">
    <property type="entry name" value="S-adenosyl-L-methionine-dependent methyltransferases"/>
    <property type="match status" value="1"/>
</dbReference>
<dbReference type="EMBL" id="JPFW01000008">
    <property type="protein sequence ID" value="KEQ40150.1"/>
    <property type="molecule type" value="Genomic_DNA"/>
</dbReference>
<dbReference type="Pfam" id="PF13649">
    <property type="entry name" value="Methyltransf_25"/>
    <property type="match status" value="1"/>
</dbReference>
<evidence type="ECO:0000313" key="3">
    <source>
        <dbReference type="Proteomes" id="UP000028030"/>
    </source>
</evidence>
<name>A0A081QB27_STRMT</name>
<dbReference type="OrthoDB" id="9808140at2"/>
<dbReference type="InterPro" id="IPR041698">
    <property type="entry name" value="Methyltransf_25"/>
</dbReference>
<dbReference type="RefSeq" id="WP_033684117.1">
    <property type="nucleotide sequence ID" value="NZ_JPFW01000008.1"/>
</dbReference>
<protein>
    <submittedName>
        <fullName evidence="2">Methyltransferase domain protein</fullName>
    </submittedName>
</protein>
<keyword evidence="2" id="KW-0489">Methyltransferase</keyword>
<proteinExistence type="predicted"/>
<dbReference type="Proteomes" id="UP000028030">
    <property type="component" value="Unassembled WGS sequence"/>
</dbReference>
<dbReference type="GO" id="GO:0032259">
    <property type="term" value="P:methylation"/>
    <property type="evidence" value="ECO:0007669"/>
    <property type="project" value="UniProtKB-KW"/>
</dbReference>
<comment type="caution">
    <text evidence="2">The sequence shown here is derived from an EMBL/GenBank/DDBJ whole genome shotgun (WGS) entry which is preliminary data.</text>
</comment>
<keyword evidence="2" id="KW-0808">Transferase</keyword>
<gene>
    <name evidence="2" type="ORF">SK642_1408</name>
</gene>
<dbReference type="InterPro" id="IPR029063">
    <property type="entry name" value="SAM-dependent_MTases_sf"/>
</dbReference>
<dbReference type="PATRIC" id="fig|28037.97.peg.1346"/>
<evidence type="ECO:0000259" key="1">
    <source>
        <dbReference type="Pfam" id="PF13649"/>
    </source>
</evidence>
<feature type="domain" description="Methyltransferase" evidence="1">
    <location>
        <begin position="40"/>
        <end position="137"/>
    </location>
</feature>
<organism evidence="2 3">
    <name type="scientific">Streptococcus mitis</name>
    <dbReference type="NCBI Taxonomy" id="28037"/>
    <lineage>
        <taxon>Bacteria</taxon>
        <taxon>Bacillati</taxon>
        <taxon>Bacillota</taxon>
        <taxon>Bacilli</taxon>
        <taxon>Lactobacillales</taxon>
        <taxon>Streptococcaceae</taxon>
        <taxon>Streptococcus</taxon>
        <taxon>Streptococcus mitis group</taxon>
    </lineage>
</organism>
<accession>A0A081QB27</accession>
<dbReference type="GO" id="GO:0008168">
    <property type="term" value="F:methyltransferase activity"/>
    <property type="evidence" value="ECO:0007669"/>
    <property type="project" value="UniProtKB-KW"/>
</dbReference>
<dbReference type="PANTHER" id="PTHR44068:SF11">
    <property type="entry name" value="GERANYL DIPHOSPHATE 2-C-METHYLTRANSFERASE"/>
    <property type="match status" value="1"/>
</dbReference>
<dbReference type="PANTHER" id="PTHR44068">
    <property type="entry name" value="ZGC:194242"/>
    <property type="match status" value="1"/>
</dbReference>
<reference evidence="2 3" key="1">
    <citation type="submission" date="2014-05" db="EMBL/GenBank/DDBJ databases">
        <authorList>
            <person name="Daugherty S.C."/>
            <person name="Tallon L.J."/>
            <person name="Sadzewicz L."/>
            <person name="Kilian M."/>
            <person name="Tettelin H."/>
        </authorList>
    </citation>
    <scope>NUCLEOTIDE SEQUENCE [LARGE SCALE GENOMIC DNA]</scope>
    <source>
        <strain evidence="2 3">SK642</strain>
    </source>
</reference>
<evidence type="ECO:0000313" key="2">
    <source>
        <dbReference type="EMBL" id="KEQ40150.1"/>
    </source>
</evidence>
<dbReference type="Gene3D" id="3.40.50.150">
    <property type="entry name" value="Vaccinia Virus protein VP39"/>
    <property type="match status" value="1"/>
</dbReference>
<dbReference type="AlphaFoldDB" id="A0A081QB27"/>
<dbReference type="CDD" id="cd02440">
    <property type="entry name" value="AdoMet_MTases"/>
    <property type="match status" value="1"/>
</dbReference>
<sequence length="252" mass="28116">MSEAGHKFLAKLGKKRLRPGGKRATDWLIAEGEFSKEKRILEVACNRGTTAIELAQRFGCKITAVDMDGQALEVAKKSAATAGVGHLIRFERANAMKLPYEDASFDIVINEAMLTMQADQAKKKCVMEYLRVLKPGGILLTHDVLLKEAKESVRQELSQAIHVNVGPLTQDGWEQVMIESGYCDVKVLTGEMTLMKLSGMIYDEGWLGTLKICVNACKKENRKQFLTMYKMFAKNKKKLGFIAMASHKRSNP</sequence>
<dbReference type="InterPro" id="IPR050447">
    <property type="entry name" value="Erg6_SMT_methyltransf"/>
</dbReference>